<dbReference type="PROSITE" id="PS00107">
    <property type="entry name" value="PROTEIN_KINASE_ATP"/>
    <property type="match status" value="2"/>
</dbReference>
<dbReference type="FunFam" id="1.10.510.10:FF:000343">
    <property type="entry name" value="Cysteine-rich receptor-like protein kinase 28"/>
    <property type="match status" value="1"/>
</dbReference>
<evidence type="ECO:0000256" key="3">
    <source>
        <dbReference type="ARBA" id="ARBA00022553"/>
    </source>
</evidence>
<keyword evidence="12 18" id="KW-0472">Membrane</keyword>
<keyword evidence="6" id="KW-0732">Signal</keyword>
<evidence type="ECO:0000256" key="2">
    <source>
        <dbReference type="ARBA" id="ARBA00022527"/>
    </source>
</evidence>
<evidence type="ECO:0000256" key="15">
    <source>
        <dbReference type="ARBA" id="ARBA00047558"/>
    </source>
</evidence>
<dbReference type="InterPro" id="IPR000719">
    <property type="entry name" value="Prot_kinase_dom"/>
</dbReference>
<dbReference type="GO" id="GO:0005524">
    <property type="term" value="F:ATP binding"/>
    <property type="evidence" value="ECO:0007669"/>
    <property type="project" value="UniProtKB-UniRule"/>
</dbReference>
<evidence type="ECO:0000256" key="11">
    <source>
        <dbReference type="ARBA" id="ARBA00022989"/>
    </source>
</evidence>
<feature type="domain" description="Protein kinase" evidence="19">
    <location>
        <begin position="23"/>
        <end position="310"/>
    </location>
</feature>
<dbReference type="PANTHER" id="PTHR27002:SF1104">
    <property type="entry name" value="CYSTEINE-RICH RECEPTOR-LIKE PROTEIN KINASE 27-RELATED"/>
    <property type="match status" value="1"/>
</dbReference>
<evidence type="ECO:0000256" key="10">
    <source>
        <dbReference type="ARBA" id="ARBA00022840"/>
    </source>
</evidence>
<keyword evidence="13" id="KW-0675">Receptor</keyword>
<evidence type="ECO:0000259" key="20">
    <source>
        <dbReference type="PROSITE" id="PS51473"/>
    </source>
</evidence>
<dbReference type="Pfam" id="PF01657">
    <property type="entry name" value="Stress-antifung"/>
    <property type="match status" value="2"/>
</dbReference>
<dbReference type="InterPro" id="IPR001245">
    <property type="entry name" value="Ser-Thr/Tyr_kinase_cat_dom"/>
</dbReference>
<accession>A0A5N6MEW0</accession>
<evidence type="ECO:0000313" key="21">
    <source>
        <dbReference type="EMBL" id="KAD3338288.1"/>
    </source>
</evidence>
<keyword evidence="10 17" id="KW-0067">ATP-binding</keyword>
<keyword evidence="5 18" id="KW-0812">Transmembrane</keyword>
<keyword evidence="8 17" id="KW-0547">Nucleotide-binding</keyword>
<evidence type="ECO:0000256" key="12">
    <source>
        <dbReference type="ARBA" id="ARBA00023136"/>
    </source>
</evidence>
<dbReference type="InterPro" id="IPR017441">
    <property type="entry name" value="Protein_kinase_ATP_BS"/>
</dbReference>
<keyword evidence="14" id="KW-0325">Glycoprotein</keyword>
<gene>
    <name evidence="21" type="ORF">E3N88_33809</name>
</gene>
<dbReference type="SMART" id="SM00220">
    <property type="entry name" value="S_TKc"/>
    <property type="match status" value="2"/>
</dbReference>
<dbReference type="GO" id="GO:0004674">
    <property type="term" value="F:protein serine/threonine kinase activity"/>
    <property type="evidence" value="ECO:0007669"/>
    <property type="project" value="UniProtKB-KW"/>
</dbReference>
<evidence type="ECO:0000256" key="6">
    <source>
        <dbReference type="ARBA" id="ARBA00022729"/>
    </source>
</evidence>
<dbReference type="InterPro" id="IPR011009">
    <property type="entry name" value="Kinase-like_dom_sf"/>
</dbReference>
<evidence type="ECO:0000256" key="7">
    <source>
        <dbReference type="ARBA" id="ARBA00022737"/>
    </source>
</evidence>
<dbReference type="CDD" id="cd23509">
    <property type="entry name" value="Gnk2-like"/>
    <property type="match status" value="2"/>
</dbReference>
<dbReference type="PROSITE" id="PS00108">
    <property type="entry name" value="PROTEIN_KINASE_ST"/>
    <property type="match status" value="2"/>
</dbReference>
<evidence type="ECO:0000256" key="14">
    <source>
        <dbReference type="ARBA" id="ARBA00023180"/>
    </source>
</evidence>
<dbReference type="Proteomes" id="UP000326396">
    <property type="component" value="Linkage Group LG6"/>
</dbReference>
<dbReference type="PROSITE" id="PS50011">
    <property type="entry name" value="PROTEIN_KINASE_DOM"/>
    <property type="match status" value="2"/>
</dbReference>
<keyword evidence="22" id="KW-1185">Reference proteome</keyword>
<keyword evidence="2" id="KW-0723">Serine/threonine-protein kinase</keyword>
<keyword evidence="7" id="KW-0677">Repeat</keyword>
<dbReference type="GO" id="GO:0009737">
    <property type="term" value="P:response to abscisic acid"/>
    <property type="evidence" value="ECO:0007669"/>
    <property type="project" value="UniProtKB-ARBA"/>
</dbReference>
<name>A0A5N6MEW0_9ASTR</name>
<keyword evidence="4" id="KW-0808">Transferase</keyword>
<keyword evidence="11 18" id="KW-1133">Transmembrane helix</keyword>
<evidence type="ECO:0000256" key="13">
    <source>
        <dbReference type="ARBA" id="ARBA00023170"/>
    </source>
</evidence>
<dbReference type="OrthoDB" id="688481at2759"/>
<keyword evidence="3" id="KW-0597">Phosphoprotein</keyword>
<comment type="catalytic activity">
    <reaction evidence="15">
        <text>L-seryl-[protein] + ATP = O-phospho-L-seryl-[protein] + ADP + H(+)</text>
        <dbReference type="Rhea" id="RHEA:17989"/>
        <dbReference type="Rhea" id="RHEA-COMP:9863"/>
        <dbReference type="Rhea" id="RHEA-COMP:11604"/>
        <dbReference type="ChEBI" id="CHEBI:15378"/>
        <dbReference type="ChEBI" id="CHEBI:29999"/>
        <dbReference type="ChEBI" id="CHEBI:30616"/>
        <dbReference type="ChEBI" id="CHEBI:83421"/>
        <dbReference type="ChEBI" id="CHEBI:456216"/>
    </reaction>
</comment>
<organism evidence="21 22">
    <name type="scientific">Mikania micrantha</name>
    <name type="common">bitter vine</name>
    <dbReference type="NCBI Taxonomy" id="192012"/>
    <lineage>
        <taxon>Eukaryota</taxon>
        <taxon>Viridiplantae</taxon>
        <taxon>Streptophyta</taxon>
        <taxon>Embryophyta</taxon>
        <taxon>Tracheophyta</taxon>
        <taxon>Spermatophyta</taxon>
        <taxon>Magnoliopsida</taxon>
        <taxon>eudicotyledons</taxon>
        <taxon>Gunneridae</taxon>
        <taxon>Pentapetalae</taxon>
        <taxon>asterids</taxon>
        <taxon>campanulids</taxon>
        <taxon>Asterales</taxon>
        <taxon>Asteraceae</taxon>
        <taxon>Asteroideae</taxon>
        <taxon>Heliantheae alliance</taxon>
        <taxon>Eupatorieae</taxon>
        <taxon>Mikania</taxon>
    </lineage>
</organism>
<reference evidence="21 22" key="1">
    <citation type="submission" date="2019-05" db="EMBL/GenBank/DDBJ databases">
        <title>Mikania micrantha, genome provides insights into the molecular mechanism of rapid growth.</title>
        <authorList>
            <person name="Liu B."/>
        </authorList>
    </citation>
    <scope>NUCLEOTIDE SEQUENCE [LARGE SCALE GENOMIC DNA]</scope>
    <source>
        <strain evidence="21">NLD-2019</strain>
        <tissue evidence="21">Leaf</tissue>
    </source>
</reference>
<evidence type="ECO:0000256" key="17">
    <source>
        <dbReference type="PROSITE-ProRule" id="PRU10141"/>
    </source>
</evidence>
<evidence type="ECO:0000256" key="1">
    <source>
        <dbReference type="ARBA" id="ARBA00004167"/>
    </source>
</evidence>
<feature type="domain" description="Protein kinase" evidence="19">
    <location>
        <begin position="703"/>
        <end position="990"/>
    </location>
</feature>
<dbReference type="Gene3D" id="3.30.200.20">
    <property type="entry name" value="Phosphorylase Kinase, domain 1"/>
    <property type="match status" value="2"/>
</dbReference>
<sequence length="1025" mass="115374">MDTSNIESLQYSFETIKAATNDFSESNKLGEGGFGMVYKGNLHNEQEIAVKRLSKESGQGEIEFKNEVTLVAKLQHRNLVKFLGFSLEGTERLLIYEFMPNASLDHFIFDSTKRALLDWNRRSKIIKGVARGLLYLHEDSRLRIIHHDLKASNVLLDEEMNPKIADFGMARLFNIQQTHGRTNRIVGTYGYMPPEYIMHGQFSTKVDVFSFGVLVLEIITGQKNQCFKIGERLEYFLSYAWKSWRYENASNIIDPVLMVEASLLPEIIRTIHIGLLCVQSNAIERPTMASIVLMLNSSSLTLQIPSEPAFFMRTSETTSGSINDNQISSHSSGKDASISNQLHTSLKRNIFKEHFDLPRKQIDRQEVKEMRLMVIGKPLHLLFCHVFLQTLFLIKAQPEYPFYICQNNATTNNLYNRNLDAALASLQETNTGYGFFNASAGQGTDSANAVCLCRGDVELNMCQSCLRDAIYRLRHTCPNQSEAVIYYEFCLLKYSNSPILGNTVNRRDIYLLDNFKSFSNKEQANGLLGPFMNKLRREAASGSSLLKFAMENTTGPGNTTLYGLTQCVPSLTETQCDNCLEYAFNQLSTCCDGRVGAIVLMVSCNARYEIYEFNINPAILPPPSGPLTNSQLSPPTGKKSSTTRIIMFVMIPTVSAIVLASVCIFIILKRKKTLVKKDNTMDLSTIESLQHDFGTVKAATNNFSDSNKLGEGGFGSVYKGNLQNGQEIAVKRLSEDSGQGETEFKNEVMLVAKLQHRNLVRFLGFSLEGIERLLIYEFMPNASLDQIIFDPTKSAFLDWNRRSNIIKGVARGLLYLHEDSRLRIIHRDLKASNVLLDEEMNAKIADFGMARLFKLQETHGCTDRIVGTYGYMPPEYIMHGQFSVKSDVFSFGVLALEIITGQKNQYFKIEERTEFLLSYAWKSWKHETATNMIDPVLLVEASSLQEIMRIIHIALLCVQNNVADRPTMASVVLMLNSSSLTLQLPYEPAFFMRSSSTTTSGSANYNQISSHSSVKEASISEIVAR</sequence>
<dbReference type="Pfam" id="PF07714">
    <property type="entry name" value="PK_Tyr_Ser-Thr"/>
    <property type="match status" value="1"/>
</dbReference>
<dbReference type="FunFam" id="3.30.200.20:FF:000142">
    <property type="entry name" value="Cysteine-rich receptor-like protein kinase 10"/>
    <property type="match status" value="2"/>
</dbReference>
<evidence type="ECO:0000259" key="19">
    <source>
        <dbReference type="PROSITE" id="PS50011"/>
    </source>
</evidence>
<keyword evidence="9" id="KW-0418">Kinase</keyword>
<dbReference type="GO" id="GO:0005886">
    <property type="term" value="C:plasma membrane"/>
    <property type="evidence" value="ECO:0007669"/>
    <property type="project" value="TreeGrafter"/>
</dbReference>
<dbReference type="InterPro" id="IPR008271">
    <property type="entry name" value="Ser/Thr_kinase_AS"/>
</dbReference>
<evidence type="ECO:0000256" key="4">
    <source>
        <dbReference type="ARBA" id="ARBA00022679"/>
    </source>
</evidence>
<dbReference type="Pfam" id="PF00069">
    <property type="entry name" value="Pkinase"/>
    <property type="match status" value="1"/>
</dbReference>
<dbReference type="CDD" id="cd14066">
    <property type="entry name" value="STKc_IRAK"/>
    <property type="match status" value="2"/>
</dbReference>
<feature type="domain" description="Gnk2-homologous" evidence="20">
    <location>
        <begin position="506"/>
        <end position="613"/>
    </location>
</feature>
<dbReference type="FunFam" id="1.10.510.10:FF:000129">
    <property type="entry name" value="cysteine-rich receptor-like protein kinase 10"/>
    <property type="match status" value="1"/>
</dbReference>
<comment type="caution">
    <text evidence="21">The sequence shown here is derived from an EMBL/GenBank/DDBJ whole genome shotgun (WGS) entry which is preliminary data.</text>
</comment>
<feature type="transmembrane region" description="Helical" evidence="18">
    <location>
        <begin position="645"/>
        <end position="668"/>
    </location>
</feature>
<evidence type="ECO:0000256" key="9">
    <source>
        <dbReference type="ARBA" id="ARBA00022777"/>
    </source>
</evidence>
<protein>
    <submittedName>
        <fullName evidence="21">Uncharacterized protein</fullName>
    </submittedName>
</protein>
<dbReference type="Gene3D" id="3.30.430.20">
    <property type="entry name" value="Gnk2 domain, C-X8-C-X2-C motif"/>
    <property type="match status" value="2"/>
</dbReference>
<dbReference type="FunFam" id="3.30.430.20:FF:000002">
    <property type="entry name" value="Cysteine-rich receptor-like protein kinase 10"/>
    <property type="match status" value="1"/>
</dbReference>
<dbReference type="AlphaFoldDB" id="A0A5N6MEW0"/>
<evidence type="ECO:0000256" key="18">
    <source>
        <dbReference type="SAM" id="Phobius"/>
    </source>
</evidence>
<comment type="catalytic activity">
    <reaction evidence="16">
        <text>L-threonyl-[protein] + ATP = O-phospho-L-threonyl-[protein] + ADP + H(+)</text>
        <dbReference type="Rhea" id="RHEA:46608"/>
        <dbReference type="Rhea" id="RHEA-COMP:11060"/>
        <dbReference type="Rhea" id="RHEA-COMP:11605"/>
        <dbReference type="ChEBI" id="CHEBI:15378"/>
        <dbReference type="ChEBI" id="CHEBI:30013"/>
        <dbReference type="ChEBI" id="CHEBI:30616"/>
        <dbReference type="ChEBI" id="CHEBI:61977"/>
        <dbReference type="ChEBI" id="CHEBI:456216"/>
    </reaction>
</comment>
<feature type="binding site" evidence="17">
    <location>
        <position position="51"/>
    </location>
    <ligand>
        <name>ATP</name>
        <dbReference type="ChEBI" id="CHEBI:30616"/>
    </ligand>
</feature>
<evidence type="ECO:0000313" key="22">
    <source>
        <dbReference type="Proteomes" id="UP000326396"/>
    </source>
</evidence>
<comment type="subcellular location">
    <subcellularLocation>
        <location evidence="1">Membrane</location>
        <topology evidence="1">Single-pass membrane protein</topology>
    </subcellularLocation>
</comment>
<proteinExistence type="predicted"/>
<feature type="domain" description="Gnk2-homologous" evidence="20">
    <location>
        <begin position="397"/>
        <end position="499"/>
    </location>
</feature>
<dbReference type="GO" id="GO:0006950">
    <property type="term" value="P:response to stress"/>
    <property type="evidence" value="ECO:0007669"/>
    <property type="project" value="UniProtKB-ARBA"/>
</dbReference>
<dbReference type="SUPFAM" id="SSF56112">
    <property type="entry name" value="Protein kinase-like (PK-like)"/>
    <property type="match status" value="2"/>
</dbReference>
<dbReference type="EMBL" id="SZYD01000016">
    <property type="protein sequence ID" value="KAD3338288.1"/>
    <property type="molecule type" value="Genomic_DNA"/>
</dbReference>
<evidence type="ECO:0000256" key="5">
    <source>
        <dbReference type="ARBA" id="ARBA00022692"/>
    </source>
</evidence>
<dbReference type="PROSITE" id="PS51473">
    <property type="entry name" value="GNK2"/>
    <property type="match status" value="2"/>
</dbReference>
<evidence type="ECO:0000256" key="8">
    <source>
        <dbReference type="ARBA" id="ARBA00022741"/>
    </source>
</evidence>
<dbReference type="InterPro" id="IPR002902">
    <property type="entry name" value="GNK2"/>
</dbReference>
<dbReference type="PANTHER" id="PTHR27002">
    <property type="entry name" value="RECEPTOR-LIKE SERINE/THREONINE-PROTEIN KINASE SD1-8"/>
    <property type="match status" value="1"/>
</dbReference>
<feature type="binding site" evidence="17">
    <location>
        <position position="731"/>
    </location>
    <ligand>
        <name>ATP</name>
        <dbReference type="ChEBI" id="CHEBI:30616"/>
    </ligand>
</feature>
<dbReference type="InterPro" id="IPR038408">
    <property type="entry name" value="GNK2_sf"/>
</dbReference>
<evidence type="ECO:0000256" key="16">
    <source>
        <dbReference type="ARBA" id="ARBA00047951"/>
    </source>
</evidence>
<dbReference type="Gene3D" id="1.10.510.10">
    <property type="entry name" value="Transferase(Phosphotransferase) domain 1"/>
    <property type="match status" value="2"/>
</dbReference>